<feature type="compositionally biased region" description="Polar residues" evidence="4">
    <location>
        <begin position="90"/>
        <end position="110"/>
    </location>
</feature>
<keyword evidence="2" id="KW-0808">Transferase</keyword>
<dbReference type="STRING" id="1314674.A0A0D7AT00"/>
<dbReference type="Proteomes" id="UP000054007">
    <property type="component" value="Unassembled WGS sequence"/>
</dbReference>
<dbReference type="Pfam" id="PF02816">
    <property type="entry name" value="Alpha_kinase"/>
    <property type="match status" value="1"/>
</dbReference>
<evidence type="ECO:0000256" key="4">
    <source>
        <dbReference type="SAM" id="MobiDB-lite"/>
    </source>
</evidence>
<sequence length="628" mass="68955">MDEIQQYSDSETANDGCPQCATFYPRLKPGSICPKCKLCDKTAATHGADSEELKRILARASCDSCGCIPKYFSGGTCVSLGRQDQISTHNTQNESYAPSPNLSPVRQLPQSPVRAGAAQFTATMQAGKAKQAQITHNPSALRPPGLPGVDYRPTPQSPLRAGPTTSIHLPVAIPTQTSMMPPPTTGSVAPARSAMNGSNNAVHINFTLMTEKPGKKAVPFPYILNEHVLGHVNRIIGKECVALATYEELSLRWSNNDVLKDNTEGGTIKEIYRAHSGEGDRSRYLTTPKGKGKANTIEFKFIVVFDVTTFEQRTGFKLSSKLGGSAKASKKKSEATNIPGVTLAMTQVNRPANQTFRLPTTQRLNNQRPSSSTTRLEFVSPAVDILNITGSIYENIPGLFDIPAYLKDRVWTIEDKPMLDEGVMKCVYRASYVDPSTGKEHLYVAKRTRAATERNSNVHENTLSLAHETSYQSLAAYLLDTFKAKLKAIQGDYSGELDALHWTECYLAHEIVTDGGPSTASGISVDEFAICKGDDNQFDIYWTIEKRRNTHTYKFTGTLDFCQREQSRQHAIVNGFTHWTHFETSGAMVIADLQASPARTETKTNGAVGRMFFDASFHTEGLSAELYK</sequence>
<dbReference type="InterPro" id="IPR004166">
    <property type="entry name" value="a-kinase_dom"/>
</dbReference>
<dbReference type="SUPFAM" id="SSF56112">
    <property type="entry name" value="Protein kinase-like (PK-like)"/>
    <property type="match status" value="1"/>
</dbReference>
<dbReference type="OrthoDB" id="2863255at2759"/>
<protein>
    <recommendedName>
        <fullName evidence="5">Alpha-type protein kinase domain-containing protein</fullName>
    </recommendedName>
</protein>
<dbReference type="EMBL" id="KN881035">
    <property type="protein sequence ID" value="KIY61140.1"/>
    <property type="molecule type" value="Genomic_DNA"/>
</dbReference>
<feature type="region of interest" description="Disordered" evidence="4">
    <location>
        <begin position="90"/>
        <end position="149"/>
    </location>
</feature>
<gene>
    <name evidence="6" type="ORF">CYLTODRAFT_495388</name>
</gene>
<dbReference type="PROSITE" id="PS51158">
    <property type="entry name" value="ALPHA_KINASE"/>
    <property type="match status" value="1"/>
</dbReference>
<dbReference type="InterPro" id="IPR011009">
    <property type="entry name" value="Kinase-like_dom_sf"/>
</dbReference>
<evidence type="ECO:0000313" key="7">
    <source>
        <dbReference type="Proteomes" id="UP000054007"/>
    </source>
</evidence>
<keyword evidence="1" id="KW-0723">Serine/threonine-protein kinase</keyword>
<evidence type="ECO:0000313" key="6">
    <source>
        <dbReference type="EMBL" id="KIY61140.1"/>
    </source>
</evidence>
<dbReference type="AlphaFoldDB" id="A0A0D7AT00"/>
<proteinExistence type="predicted"/>
<evidence type="ECO:0000256" key="2">
    <source>
        <dbReference type="ARBA" id="ARBA00022679"/>
    </source>
</evidence>
<keyword evidence="7" id="KW-1185">Reference proteome</keyword>
<keyword evidence="3" id="KW-0418">Kinase</keyword>
<evidence type="ECO:0000259" key="5">
    <source>
        <dbReference type="PROSITE" id="PS51158"/>
    </source>
</evidence>
<feature type="domain" description="Alpha-type protein kinase" evidence="5">
    <location>
        <begin position="392"/>
        <end position="628"/>
    </location>
</feature>
<organism evidence="6 7">
    <name type="scientific">Cylindrobasidium torrendii FP15055 ss-10</name>
    <dbReference type="NCBI Taxonomy" id="1314674"/>
    <lineage>
        <taxon>Eukaryota</taxon>
        <taxon>Fungi</taxon>
        <taxon>Dikarya</taxon>
        <taxon>Basidiomycota</taxon>
        <taxon>Agaricomycotina</taxon>
        <taxon>Agaricomycetes</taxon>
        <taxon>Agaricomycetidae</taxon>
        <taxon>Agaricales</taxon>
        <taxon>Marasmiineae</taxon>
        <taxon>Physalacriaceae</taxon>
        <taxon>Cylindrobasidium</taxon>
    </lineage>
</organism>
<dbReference type="GO" id="GO:0005524">
    <property type="term" value="F:ATP binding"/>
    <property type="evidence" value="ECO:0007669"/>
    <property type="project" value="InterPro"/>
</dbReference>
<name>A0A0D7AT00_9AGAR</name>
<evidence type="ECO:0000256" key="1">
    <source>
        <dbReference type="ARBA" id="ARBA00022527"/>
    </source>
</evidence>
<reference evidence="6 7" key="1">
    <citation type="journal article" date="2015" name="Fungal Genet. Biol.">
        <title>Evolution of novel wood decay mechanisms in Agaricales revealed by the genome sequences of Fistulina hepatica and Cylindrobasidium torrendii.</title>
        <authorList>
            <person name="Floudas D."/>
            <person name="Held B.W."/>
            <person name="Riley R."/>
            <person name="Nagy L.G."/>
            <person name="Koehler G."/>
            <person name="Ransdell A.S."/>
            <person name="Younus H."/>
            <person name="Chow J."/>
            <person name="Chiniquy J."/>
            <person name="Lipzen A."/>
            <person name="Tritt A."/>
            <person name="Sun H."/>
            <person name="Haridas S."/>
            <person name="LaButti K."/>
            <person name="Ohm R.A."/>
            <person name="Kues U."/>
            <person name="Blanchette R.A."/>
            <person name="Grigoriev I.V."/>
            <person name="Minto R.E."/>
            <person name="Hibbett D.S."/>
        </authorList>
    </citation>
    <scope>NUCLEOTIDE SEQUENCE [LARGE SCALE GENOMIC DNA]</scope>
    <source>
        <strain evidence="6 7">FP15055 ss-10</strain>
    </source>
</reference>
<dbReference type="GO" id="GO:0004674">
    <property type="term" value="F:protein serine/threonine kinase activity"/>
    <property type="evidence" value="ECO:0007669"/>
    <property type="project" value="UniProtKB-KW"/>
</dbReference>
<accession>A0A0D7AT00</accession>
<evidence type="ECO:0000256" key="3">
    <source>
        <dbReference type="ARBA" id="ARBA00022777"/>
    </source>
</evidence>